<organism evidence="1 2">
    <name type="scientific">Pseudolycoriella hygida</name>
    <dbReference type="NCBI Taxonomy" id="35572"/>
    <lineage>
        <taxon>Eukaryota</taxon>
        <taxon>Metazoa</taxon>
        <taxon>Ecdysozoa</taxon>
        <taxon>Arthropoda</taxon>
        <taxon>Hexapoda</taxon>
        <taxon>Insecta</taxon>
        <taxon>Pterygota</taxon>
        <taxon>Neoptera</taxon>
        <taxon>Endopterygota</taxon>
        <taxon>Diptera</taxon>
        <taxon>Nematocera</taxon>
        <taxon>Sciaroidea</taxon>
        <taxon>Sciaridae</taxon>
        <taxon>Pseudolycoriella</taxon>
    </lineage>
</organism>
<accession>A0A9Q0RXD3</accession>
<reference evidence="1" key="1">
    <citation type="submission" date="2022-07" db="EMBL/GenBank/DDBJ databases">
        <authorList>
            <person name="Trinca V."/>
            <person name="Uliana J.V.C."/>
            <person name="Torres T.T."/>
            <person name="Ward R.J."/>
            <person name="Monesi N."/>
        </authorList>
    </citation>
    <scope>NUCLEOTIDE SEQUENCE</scope>
    <source>
        <strain evidence="1">HSMRA1968</strain>
        <tissue evidence="1">Whole embryos</tissue>
    </source>
</reference>
<keyword evidence="2" id="KW-1185">Reference proteome</keyword>
<dbReference type="AlphaFoldDB" id="A0A9Q0RXD3"/>
<comment type="caution">
    <text evidence="1">The sequence shown here is derived from an EMBL/GenBank/DDBJ whole genome shotgun (WGS) entry which is preliminary data.</text>
</comment>
<dbReference type="EMBL" id="WJQU01000003">
    <property type="protein sequence ID" value="KAJ6637710.1"/>
    <property type="molecule type" value="Genomic_DNA"/>
</dbReference>
<proteinExistence type="predicted"/>
<dbReference type="Proteomes" id="UP001151699">
    <property type="component" value="Chromosome X"/>
</dbReference>
<name>A0A9Q0RXD3_9DIPT</name>
<sequence length="77" mass="8034">MILYSETYKASYWKRNLPPGTCPGPNPCPGNNPDGPNGVICLDPAQGIPAPIPPHAAAAAANALKGVGRIENRVRES</sequence>
<gene>
    <name evidence="1" type="ORF">Bhyg_10441</name>
</gene>
<protein>
    <submittedName>
        <fullName evidence="1">Uncharacterized protein</fullName>
    </submittedName>
</protein>
<evidence type="ECO:0000313" key="1">
    <source>
        <dbReference type="EMBL" id="KAJ6637710.1"/>
    </source>
</evidence>
<evidence type="ECO:0000313" key="2">
    <source>
        <dbReference type="Proteomes" id="UP001151699"/>
    </source>
</evidence>